<organism evidence="1 2">
    <name type="scientific">Muribaculum caecicola</name>
    <dbReference type="NCBI Taxonomy" id="3038144"/>
    <lineage>
        <taxon>Bacteria</taxon>
        <taxon>Pseudomonadati</taxon>
        <taxon>Bacteroidota</taxon>
        <taxon>Bacteroidia</taxon>
        <taxon>Bacteroidales</taxon>
        <taxon>Muribaculaceae</taxon>
        <taxon>Muribaculum</taxon>
    </lineage>
</organism>
<dbReference type="EMBL" id="SSTG01000177">
    <property type="protein sequence ID" value="THG43471.1"/>
    <property type="molecule type" value="Genomic_DNA"/>
</dbReference>
<protein>
    <submittedName>
        <fullName evidence="1">Biotin--[acetyl-CoA-carboxylase] ligase</fullName>
        <ecNumber evidence="1">6.3.4.15</ecNumber>
    </submittedName>
</protein>
<evidence type="ECO:0000313" key="2">
    <source>
        <dbReference type="Proteomes" id="UP000305401"/>
    </source>
</evidence>
<dbReference type="EC" id="6.3.4.15" evidence="1"/>
<name>A0AC61S3H1_9BACT</name>
<evidence type="ECO:0000313" key="1">
    <source>
        <dbReference type="EMBL" id="THG43471.1"/>
    </source>
</evidence>
<comment type="caution">
    <text evidence="1">The sequence shown here is derived from an EMBL/GenBank/DDBJ whole genome shotgun (WGS) entry which is preliminary data.</text>
</comment>
<reference evidence="1" key="1">
    <citation type="submission" date="2019-04" db="EMBL/GenBank/DDBJ databases">
        <title>Microbes associate with the intestines of laboratory mice.</title>
        <authorList>
            <person name="Navarre W."/>
            <person name="Wong E."/>
            <person name="Huang K.C."/>
            <person name="Tropini C."/>
            <person name="Ng K."/>
            <person name="Yu B."/>
        </authorList>
    </citation>
    <scope>NUCLEOTIDE SEQUENCE</scope>
    <source>
        <strain evidence="1">NM86_A22</strain>
    </source>
</reference>
<keyword evidence="2" id="KW-1185">Reference proteome</keyword>
<accession>A0AC61S3H1</accession>
<gene>
    <name evidence="1" type="ORF">E5990_10085</name>
</gene>
<keyword evidence="1" id="KW-0436">Ligase</keyword>
<proteinExistence type="predicted"/>
<sequence>MNTTYTADKPIITWLDEVGSTSTYLAQVLTDNTPSGTVIAARCQNAGRGQRGNTWEAEPGKNLSFSMLIKPNGIPARCQFRISQAVTLAIVSVLRPMLPGSKISIKWPNDIYADNKKICGILIENTLIGAEIAHCIAGIGINVNQAVFLSDAPNPVSIIQLTKQETALEPLLEKLASQILLYLTHDAETLHNQYMNSLWRKNNSRYRDVSTGREFEAEITDIGPMGHMTLTDTNGRQLTYAFKEVAAILPPINND</sequence>
<dbReference type="Proteomes" id="UP000305401">
    <property type="component" value="Unassembled WGS sequence"/>
</dbReference>